<gene>
    <name evidence="10" type="ORF">ACA1_285650</name>
</gene>
<dbReference type="GO" id="GO:0000978">
    <property type="term" value="F:RNA polymerase II cis-regulatory region sequence-specific DNA binding"/>
    <property type="evidence" value="ECO:0007669"/>
    <property type="project" value="TreeGrafter"/>
</dbReference>
<dbReference type="VEuPathDB" id="AmoebaDB:ACA1_285650"/>
<organism evidence="10 11">
    <name type="scientific">Acanthamoeba castellanii (strain ATCC 30010 / Neff)</name>
    <dbReference type="NCBI Taxonomy" id="1257118"/>
    <lineage>
        <taxon>Eukaryota</taxon>
        <taxon>Amoebozoa</taxon>
        <taxon>Discosea</taxon>
        <taxon>Longamoebia</taxon>
        <taxon>Centramoebida</taxon>
        <taxon>Acanthamoebidae</taxon>
        <taxon>Acanthamoeba</taxon>
    </lineage>
</organism>
<feature type="region of interest" description="Disordered" evidence="8">
    <location>
        <begin position="308"/>
        <end position="423"/>
    </location>
</feature>
<protein>
    <submittedName>
        <fullName evidence="10">G-patch domain containing protein</fullName>
    </submittedName>
</protein>
<keyword evidence="7" id="KW-0175">Coiled coil</keyword>
<sequence>MEAELLVALEQLEAVEAALLTHPADADLLRAKAELTELLTLSSLLHAPTANLVDAGAEDGDGDKGVADMFGGNDDEWERTHKREFELHTERQKQAFSTSSSATPASSVTTSSSSSSTKRSGEGDDVEGEQAGWLACRVVVTESLGGGFGGPRQRRVWREGLLHSRAPDDAGRYRVTLLHSRLVHEVRAEDVLLQGATLKHLNHHAKAGDDGGRKRKRRRVGGGESEDDEEEESSGSDDGFAGFSLMRATGGHDYVVGAWESHTSGIGSRLLARMGYTPGKGLGRGGEGIVKPLGIGLKAPSRKKELLGLGHDERTSKRGNDGGDGADDDGEGRRSQAFDEAGNPIPRKRRRGGKKSRNKKAAAARDDEGEKKTSDVFGFLNEIGQVGGTAKTGGGGGGGGEERQKREREQEKREDGYKKMSAKELQDSLKKKIIEKDDVSSKIKHLEESVQRNKDRDPAMAAQAKQRMREARTRLHTLHAEIKELATRVKIKEGTKKTIVF</sequence>
<comment type="subcellular location">
    <subcellularLocation>
        <location evidence="1">Nucleus</location>
    </subcellularLocation>
</comment>
<dbReference type="GO" id="GO:0008270">
    <property type="term" value="F:zinc ion binding"/>
    <property type="evidence" value="ECO:0007669"/>
    <property type="project" value="UniProtKB-KW"/>
</dbReference>
<keyword evidence="4" id="KW-0862">Zinc</keyword>
<dbReference type="AlphaFoldDB" id="L8H9W2"/>
<evidence type="ECO:0000256" key="1">
    <source>
        <dbReference type="ARBA" id="ARBA00004123"/>
    </source>
</evidence>
<dbReference type="RefSeq" id="XP_004344949.1">
    <property type="nucleotide sequence ID" value="XM_004344899.1"/>
</dbReference>
<dbReference type="KEGG" id="acan:ACA1_285650"/>
<evidence type="ECO:0000313" key="10">
    <source>
        <dbReference type="EMBL" id="ELR21206.1"/>
    </source>
</evidence>
<evidence type="ECO:0000313" key="11">
    <source>
        <dbReference type="Proteomes" id="UP000011083"/>
    </source>
</evidence>
<dbReference type="Proteomes" id="UP000011083">
    <property type="component" value="Unassembled WGS sequence"/>
</dbReference>
<name>L8H9W2_ACACF</name>
<evidence type="ECO:0000256" key="3">
    <source>
        <dbReference type="ARBA" id="ARBA00022771"/>
    </source>
</evidence>
<evidence type="ECO:0000256" key="8">
    <source>
        <dbReference type="SAM" id="MobiDB-lite"/>
    </source>
</evidence>
<dbReference type="GeneID" id="14922086"/>
<feature type="region of interest" description="Disordered" evidence="8">
    <location>
        <begin position="89"/>
        <end position="128"/>
    </location>
</feature>
<dbReference type="SMART" id="SM00443">
    <property type="entry name" value="G_patch"/>
    <property type="match status" value="1"/>
</dbReference>
<dbReference type="STRING" id="1257118.L8H9W2"/>
<keyword evidence="2" id="KW-0479">Metal-binding</keyword>
<keyword evidence="6" id="KW-0539">Nucleus</keyword>
<keyword evidence="3" id="KW-0863">Zinc-finger</keyword>
<feature type="domain" description="G-patch" evidence="9">
    <location>
        <begin position="263"/>
        <end position="314"/>
    </location>
</feature>
<dbReference type="PANTHER" id="PTHR46297">
    <property type="entry name" value="ZINC FINGER CCCH-TYPE WITH G PATCH DOMAIN-CONTAINING PROTEIN"/>
    <property type="match status" value="1"/>
</dbReference>
<dbReference type="InterPro" id="IPR000467">
    <property type="entry name" value="G_patch_dom"/>
</dbReference>
<dbReference type="EMBL" id="KB007908">
    <property type="protein sequence ID" value="ELR21206.1"/>
    <property type="molecule type" value="Genomic_DNA"/>
</dbReference>
<evidence type="ECO:0000256" key="6">
    <source>
        <dbReference type="ARBA" id="ARBA00023242"/>
    </source>
</evidence>
<feature type="coiled-coil region" evidence="7">
    <location>
        <begin position="461"/>
        <end position="488"/>
    </location>
</feature>
<feature type="compositionally biased region" description="Low complexity" evidence="8">
    <location>
        <begin position="97"/>
        <end position="117"/>
    </location>
</feature>
<keyword evidence="5" id="KW-0238">DNA-binding</keyword>
<dbReference type="OrthoDB" id="5842926at2759"/>
<evidence type="ECO:0000256" key="7">
    <source>
        <dbReference type="SAM" id="Coils"/>
    </source>
</evidence>
<feature type="compositionally biased region" description="Basic residues" evidence="8">
    <location>
        <begin position="346"/>
        <end position="362"/>
    </location>
</feature>
<feature type="compositionally biased region" description="Basic and acidic residues" evidence="8">
    <location>
        <begin position="363"/>
        <end position="374"/>
    </location>
</feature>
<reference evidence="10 11" key="1">
    <citation type="journal article" date="2013" name="Genome Biol.">
        <title>Genome of Acanthamoeba castellanii highlights extensive lateral gene transfer and early evolution of tyrosine kinase signaling.</title>
        <authorList>
            <person name="Clarke M."/>
            <person name="Lohan A.J."/>
            <person name="Liu B."/>
            <person name="Lagkouvardos I."/>
            <person name="Roy S."/>
            <person name="Zafar N."/>
            <person name="Bertelli C."/>
            <person name="Schilde C."/>
            <person name="Kianianmomeni A."/>
            <person name="Burglin T.R."/>
            <person name="Frech C."/>
            <person name="Turcotte B."/>
            <person name="Kopec K.O."/>
            <person name="Synnott J.M."/>
            <person name="Choo C."/>
            <person name="Paponov I."/>
            <person name="Finkler A."/>
            <person name="Soon Heng Tan C."/>
            <person name="Hutchins A.P."/>
            <person name="Weinmeier T."/>
            <person name="Rattei T."/>
            <person name="Chu J.S."/>
            <person name="Gimenez G."/>
            <person name="Irimia M."/>
            <person name="Rigden D.J."/>
            <person name="Fitzpatrick D.A."/>
            <person name="Lorenzo-Morales J."/>
            <person name="Bateman A."/>
            <person name="Chiu C.H."/>
            <person name="Tang P."/>
            <person name="Hegemann P."/>
            <person name="Fromm H."/>
            <person name="Raoult D."/>
            <person name="Greub G."/>
            <person name="Miranda-Saavedra D."/>
            <person name="Chen N."/>
            <person name="Nash P."/>
            <person name="Ginger M.L."/>
            <person name="Horn M."/>
            <person name="Schaap P."/>
            <person name="Caler L."/>
            <person name="Loftus B."/>
        </authorList>
    </citation>
    <scope>NUCLEOTIDE SEQUENCE [LARGE SCALE GENOMIC DNA]</scope>
    <source>
        <strain evidence="10 11">Neff</strain>
    </source>
</reference>
<evidence type="ECO:0000256" key="5">
    <source>
        <dbReference type="ARBA" id="ARBA00023125"/>
    </source>
</evidence>
<feature type="compositionally biased region" description="Basic and acidic residues" evidence="8">
    <location>
        <begin position="400"/>
        <end position="423"/>
    </location>
</feature>
<proteinExistence type="predicted"/>
<feature type="compositionally biased region" description="Acidic residues" evidence="8">
    <location>
        <begin position="224"/>
        <end position="235"/>
    </location>
</feature>
<dbReference type="PROSITE" id="PS50174">
    <property type="entry name" value="G_PATCH"/>
    <property type="match status" value="1"/>
</dbReference>
<keyword evidence="11" id="KW-1185">Reference proteome</keyword>
<evidence type="ECO:0000256" key="2">
    <source>
        <dbReference type="ARBA" id="ARBA00022723"/>
    </source>
</evidence>
<dbReference type="PANTHER" id="PTHR46297:SF1">
    <property type="entry name" value="ZINC FINGER CCCH-TYPE WITH G PATCH DOMAIN-CONTAINING PROTEIN"/>
    <property type="match status" value="1"/>
</dbReference>
<feature type="region of interest" description="Disordered" evidence="8">
    <location>
        <begin position="202"/>
        <end position="243"/>
    </location>
</feature>
<evidence type="ECO:0000259" key="9">
    <source>
        <dbReference type="PROSITE" id="PS50174"/>
    </source>
</evidence>
<accession>L8H9W2</accession>
<dbReference type="GO" id="GO:0005634">
    <property type="term" value="C:nucleus"/>
    <property type="evidence" value="ECO:0007669"/>
    <property type="project" value="UniProtKB-SubCell"/>
</dbReference>
<dbReference type="Pfam" id="PF01585">
    <property type="entry name" value="G-patch"/>
    <property type="match status" value="1"/>
</dbReference>
<feature type="compositionally biased region" description="Basic and acidic residues" evidence="8">
    <location>
        <begin position="308"/>
        <end position="321"/>
    </location>
</feature>
<feature type="compositionally biased region" description="Gly residues" evidence="8">
    <location>
        <begin position="385"/>
        <end position="399"/>
    </location>
</feature>
<evidence type="ECO:0000256" key="4">
    <source>
        <dbReference type="ARBA" id="ARBA00022833"/>
    </source>
</evidence>
<dbReference type="GO" id="GO:0001227">
    <property type="term" value="F:DNA-binding transcription repressor activity, RNA polymerase II-specific"/>
    <property type="evidence" value="ECO:0007669"/>
    <property type="project" value="TreeGrafter"/>
</dbReference>